<dbReference type="GO" id="GO:0043565">
    <property type="term" value="F:sequence-specific DNA binding"/>
    <property type="evidence" value="ECO:0007669"/>
    <property type="project" value="InterPro"/>
</dbReference>
<dbReference type="Pfam" id="PF12833">
    <property type="entry name" value="HTH_18"/>
    <property type="match status" value="1"/>
</dbReference>
<evidence type="ECO:0000256" key="3">
    <source>
        <dbReference type="ARBA" id="ARBA00023163"/>
    </source>
</evidence>
<dbReference type="InterPro" id="IPR020449">
    <property type="entry name" value="Tscrpt_reg_AraC-type_HTH"/>
</dbReference>
<accession>A0A3B0WBR9</accession>
<feature type="domain" description="HTH araC/xylS-type" evidence="4">
    <location>
        <begin position="42"/>
        <end position="140"/>
    </location>
</feature>
<evidence type="ECO:0000256" key="2">
    <source>
        <dbReference type="ARBA" id="ARBA00023125"/>
    </source>
</evidence>
<dbReference type="EMBL" id="UOFA01000305">
    <property type="protein sequence ID" value="VAW46809.1"/>
    <property type="molecule type" value="Genomic_DNA"/>
</dbReference>
<dbReference type="AlphaFoldDB" id="A0A3B0WBR9"/>
<keyword evidence="1" id="KW-0805">Transcription regulation</keyword>
<dbReference type="InterPro" id="IPR018060">
    <property type="entry name" value="HTH_AraC"/>
</dbReference>
<proteinExistence type="predicted"/>
<reference evidence="5" key="1">
    <citation type="submission" date="2018-06" db="EMBL/GenBank/DDBJ databases">
        <authorList>
            <person name="Zhirakovskaya E."/>
        </authorList>
    </citation>
    <scope>NUCLEOTIDE SEQUENCE</scope>
</reference>
<dbReference type="PROSITE" id="PS01124">
    <property type="entry name" value="HTH_ARAC_FAMILY_2"/>
    <property type="match status" value="1"/>
</dbReference>
<dbReference type="SMART" id="SM00342">
    <property type="entry name" value="HTH_ARAC"/>
    <property type="match status" value="1"/>
</dbReference>
<keyword evidence="3" id="KW-0804">Transcription</keyword>
<dbReference type="Gene3D" id="1.10.10.60">
    <property type="entry name" value="Homeodomain-like"/>
    <property type="match status" value="1"/>
</dbReference>
<dbReference type="PANTHER" id="PTHR43280">
    <property type="entry name" value="ARAC-FAMILY TRANSCRIPTIONAL REGULATOR"/>
    <property type="match status" value="1"/>
</dbReference>
<evidence type="ECO:0000313" key="5">
    <source>
        <dbReference type="EMBL" id="VAW46809.1"/>
    </source>
</evidence>
<gene>
    <name evidence="5" type="ORF">MNBD_GAMMA02-292</name>
</gene>
<organism evidence="5">
    <name type="scientific">hydrothermal vent metagenome</name>
    <dbReference type="NCBI Taxonomy" id="652676"/>
    <lineage>
        <taxon>unclassified sequences</taxon>
        <taxon>metagenomes</taxon>
        <taxon>ecological metagenomes</taxon>
    </lineage>
</organism>
<evidence type="ECO:0000256" key="1">
    <source>
        <dbReference type="ARBA" id="ARBA00023015"/>
    </source>
</evidence>
<name>A0A3B0WBR9_9ZZZZ</name>
<keyword evidence="2" id="KW-0238">DNA-binding</keyword>
<dbReference type="InterPro" id="IPR009057">
    <property type="entry name" value="Homeodomain-like_sf"/>
</dbReference>
<protein>
    <recommendedName>
        <fullName evidence="4">HTH araC/xylS-type domain-containing protein</fullName>
    </recommendedName>
</protein>
<dbReference type="PRINTS" id="PR00032">
    <property type="entry name" value="HTHARAC"/>
</dbReference>
<evidence type="ECO:0000259" key="4">
    <source>
        <dbReference type="PROSITE" id="PS01124"/>
    </source>
</evidence>
<dbReference type="PANTHER" id="PTHR43280:SF28">
    <property type="entry name" value="HTH-TYPE TRANSCRIPTIONAL ACTIVATOR RHAS"/>
    <property type="match status" value="1"/>
</dbReference>
<dbReference type="SUPFAM" id="SSF46689">
    <property type="entry name" value="Homeodomain-like"/>
    <property type="match status" value="1"/>
</dbReference>
<sequence length="145" mass="16928">MIQVENIITIRNILKKKVHAALERGRSVAHSELPKKDQEFIDKLVKVIENNYQNSQLNRDKIASKMAVSDRQLQRKIKALIDQNPMDMLREYRLKKAAERLKDGYQVAQPSDEAGFKSPTHFSQCFKAHYGLTPKQYQQQFKKNN</sequence>
<dbReference type="GO" id="GO:0003700">
    <property type="term" value="F:DNA-binding transcription factor activity"/>
    <property type="evidence" value="ECO:0007669"/>
    <property type="project" value="InterPro"/>
</dbReference>